<feature type="region of interest" description="Disordered" evidence="4">
    <location>
        <begin position="1"/>
        <end position="26"/>
    </location>
</feature>
<evidence type="ECO:0000313" key="7">
    <source>
        <dbReference type="Proteomes" id="UP000053593"/>
    </source>
</evidence>
<keyword evidence="3" id="KW-0067">ATP-binding</keyword>
<evidence type="ECO:0000256" key="1">
    <source>
        <dbReference type="ARBA" id="ARBA00022741"/>
    </source>
</evidence>
<dbReference type="AlphaFoldDB" id="A0A0D0ANP6"/>
<dbReference type="OrthoDB" id="448448at2759"/>
<dbReference type="InterPro" id="IPR038718">
    <property type="entry name" value="SNF2-like_sf"/>
</dbReference>
<evidence type="ECO:0000256" key="2">
    <source>
        <dbReference type="ARBA" id="ARBA00022801"/>
    </source>
</evidence>
<keyword evidence="1" id="KW-0547">Nucleotide-binding</keyword>
<dbReference type="Gene3D" id="3.40.50.10810">
    <property type="entry name" value="Tandem AAA-ATPase domain"/>
    <property type="match status" value="1"/>
</dbReference>
<name>A0A0D0ANP6_9AGAR</name>
<organism evidence="6 7">
    <name type="scientific">Collybiopsis luxurians FD-317 M1</name>
    <dbReference type="NCBI Taxonomy" id="944289"/>
    <lineage>
        <taxon>Eukaryota</taxon>
        <taxon>Fungi</taxon>
        <taxon>Dikarya</taxon>
        <taxon>Basidiomycota</taxon>
        <taxon>Agaricomycotina</taxon>
        <taxon>Agaricomycetes</taxon>
        <taxon>Agaricomycetidae</taxon>
        <taxon>Agaricales</taxon>
        <taxon>Marasmiineae</taxon>
        <taxon>Omphalotaceae</taxon>
        <taxon>Collybiopsis</taxon>
        <taxon>Collybiopsis luxurians</taxon>
    </lineage>
</organism>
<dbReference type="SUPFAM" id="SSF52540">
    <property type="entry name" value="P-loop containing nucleoside triphosphate hydrolases"/>
    <property type="match status" value="1"/>
</dbReference>
<reference evidence="6 7" key="1">
    <citation type="submission" date="2014-04" db="EMBL/GenBank/DDBJ databases">
        <title>Evolutionary Origins and Diversification of the Mycorrhizal Mutualists.</title>
        <authorList>
            <consortium name="DOE Joint Genome Institute"/>
            <consortium name="Mycorrhizal Genomics Consortium"/>
            <person name="Kohler A."/>
            <person name="Kuo A."/>
            <person name="Nagy L.G."/>
            <person name="Floudas D."/>
            <person name="Copeland A."/>
            <person name="Barry K.W."/>
            <person name="Cichocki N."/>
            <person name="Veneault-Fourrey C."/>
            <person name="LaButti K."/>
            <person name="Lindquist E.A."/>
            <person name="Lipzen A."/>
            <person name="Lundell T."/>
            <person name="Morin E."/>
            <person name="Murat C."/>
            <person name="Riley R."/>
            <person name="Ohm R."/>
            <person name="Sun H."/>
            <person name="Tunlid A."/>
            <person name="Henrissat B."/>
            <person name="Grigoriev I.V."/>
            <person name="Hibbett D.S."/>
            <person name="Martin F."/>
        </authorList>
    </citation>
    <scope>NUCLEOTIDE SEQUENCE [LARGE SCALE GENOMIC DNA]</scope>
    <source>
        <strain evidence="6 7">FD-317 M1</strain>
    </source>
</reference>
<proteinExistence type="predicted"/>
<evidence type="ECO:0000313" key="6">
    <source>
        <dbReference type="EMBL" id="KIK51880.1"/>
    </source>
</evidence>
<dbReference type="Proteomes" id="UP000053593">
    <property type="component" value="Unassembled WGS sequence"/>
</dbReference>
<dbReference type="Pfam" id="PF00176">
    <property type="entry name" value="SNF2-rel_dom"/>
    <property type="match status" value="1"/>
</dbReference>
<evidence type="ECO:0000259" key="5">
    <source>
        <dbReference type="Pfam" id="PF00176"/>
    </source>
</evidence>
<sequence>MKPASVDLTSNVSKRSQKGPLSFPNGLLHEVRPNPPSLFLENSSFGKLLLGQTDFSFRSSWTVSGNIVNETRPISTAENHYFGTDLKSRYRDTQEDSSTGRVDQMQSMRLDLTATEDSFAVMVDQMQSISITESRWKECEPQYGFDHLVSSVFERCSHWRYSDANTSLIYTDITLKPHQGFARTWMQHREKGYPRGGIIADEMGNRDQRRLTALGKADIVVTTYGVMMADYERTEAAFLLHASYKWCLTGTPIHNTVSDLQSLFQFIGVEHFADASWYRKNISLPISKGGSEGLKAHQLLKVALGKTMLRRLKCDSVNGRPILDLLQITIRIVDCILSQPERNLYEALEAQTAAVDGSANVAVTWVHLLRLRQGKAHFISKPIPAF</sequence>
<dbReference type="InterPro" id="IPR050628">
    <property type="entry name" value="SNF2_RAD54_helicase_TF"/>
</dbReference>
<gene>
    <name evidence="6" type="ORF">GYMLUDRAFT_64568</name>
</gene>
<evidence type="ECO:0000256" key="3">
    <source>
        <dbReference type="ARBA" id="ARBA00022840"/>
    </source>
</evidence>
<dbReference type="GO" id="GO:0008094">
    <property type="term" value="F:ATP-dependent activity, acting on DNA"/>
    <property type="evidence" value="ECO:0007669"/>
    <property type="project" value="TreeGrafter"/>
</dbReference>
<feature type="domain" description="SNF2 N-terminal" evidence="5">
    <location>
        <begin position="234"/>
        <end position="356"/>
    </location>
</feature>
<dbReference type="GO" id="GO:0005634">
    <property type="term" value="C:nucleus"/>
    <property type="evidence" value="ECO:0007669"/>
    <property type="project" value="TreeGrafter"/>
</dbReference>
<dbReference type="GO" id="GO:0005524">
    <property type="term" value="F:ATP binding"/>
    <property type="evidence" value="ECO:0007669"/>
    <property type="project" value="UniProtKB-KW"/>
</dbReference>
<keyword evidence="2" id="KW-0378">Hydrolase</keyword>
<dbReference type="InterPro" id="IPR027417">
    <property type="entry name" value="P-loop_NTPase"/>
</dbReference>
<dbReference type="PANTHER" id="PTHR45626">
    <property type="entry name" value="TRANSCRIPTION TERMINATION FACTOR 2-RELATED"/>
    <property type="match status" value="1"/>
</dbReference>
<accession>A0A0D0ANP6</accession>
<keyword evidence="7" id="KW-1185">Reference proteome</keyword>
<dbReference type="GO" id="GO:0006281">
    <property type="term" value="P:DNA repair"/>
    <property type="evidence" value="ECO:0007669"/>
    <property type="project" value="TreeGrafter"/>
</dbReference>
<dbReference type="InterPro" id="IPR000330">
    <property type="entry name" value="SNF2_N"/>
</dbReference>
<dbReference type="GO" id="GO:0016787">
    <property type="term" value="F:hydrolase activity"/>
    <property type="evidence" value="ECO:0007669"/>
    <property type="project" value="UniProtKB-KW"/>
</dbReference>
<dbReference type="EMBL" id="KN834852">
    <property type="protein sequence ID" value="KIK51880.1"/>
    <property type="molecule type" value="Genomic_DNA"/>
</dbReference>
<dbReference type="HOGENOM" id="CLU_715821_0_0_1"/>
<protein>
    <recommendedName>
        <fullName evidence="5">SNF2 N-terminal domain-containing protein</fullName>
    </recommendedName>
</protein>
<evidence type="ECO:0000256" key="4">
    <source>
        <dbReference type="SAM" id="MobiDB-lite"/>
    </source>
</evidence>